<dbReference type="GO" id="GO:0004519">
    <property type="term" value="F:endonuclease activity"/>
    <property type="evidence" value="ECO:0007669"/>
    <property type="project" value="UniProtKB-KW"/>
</dbReference>
<keyword evidence="3" id="KW-0540">Nuclease</keyword>
<reference evidence="3 4" key="1">
    <citation type="submission" date="2016-07" db="EMBL/GenBank/DDBJ databases">
        <title>Genome analysis of Flavihumibacter stibioxidans YS-17.</title>
        <authorList>
            <person name="Shi K."/>
            <person name="Han Y."/>
            <person name="Wang G."/>
        </authorList>
    </citation>
    <scope>NUCLEOTIDE SEQUENCE [LARGE SCALE GENOMIC DNA]</scope>
    <source>
        <strain evidence="3 4">YS-17</strain>
    </source>
</reference>
<feature type="domain" description="Restriction endonuclease type IV Mrr" evidence="1">
    <location>
        <begin position="160"/>
        <end position="278"/>
    </location>
</feature>
<comment type="caution">
    <text evidence="3">The sequence shown here is derived from an EMBL/GenBank/DDBJ whole genome shotgun (WGS) entry which is preliminary data.</text>
</comment>
<dbReference type="InterPro" id="IPR011335">
    <property type="entry name" value="Restrct_endonuc-II-like"/>
</dbReference>
<keyword evidence="4" id="KW-1185">Reference proteome</keyword>
<dbReference type="InterPro" id="IPR052906">
    <property type="entry name" value="Type_IV_Methyl-Rstrct_Enzyme"/>
</dbReference>
<dbReference type="PANTHER" id="PTHR30015">
    <property type="entry name" value="MRR RESTRICTION SYSTEM PROTEIN"/>
    <property type="match status" value="1"/>
</dbReference>
<dbReference type="InterPro" id="IPR011856">
    <property type="entry name" value="tRNA_endonuc-like_dom_sf"/>
</dbReference>
<evidence type="ECO:0000313" key="3">
    <source>
        <dbReference type="EMBL" id="MBC6491558.1"/>
    </source>
</evidence>
<dbReference type="EMBL" id="MBUA01000018">
    <property type="protein sequence ID" value="MBC6491558.1"/>
    <property type="molecule type" value="Genomic_DNA"/>
</dbReference>
<sequence length="304" mass="34374">MAIPDFQTIMLPFMLHIADGQEHTTTETHDTLAKVFNLTDEEANQYLPSGNQKTFYNRVFWAKAHLKMAGLIENIKRGHFRISQTGKDALGKKPKEINLRYLKQFPVYLENIGRTKDSEKIIDNAVDIELKETPEEVIANSYLKIRKNLALELLSKVKVCTPAFFENLVVELLVKMGYGGTIKEAGKATRLTSDGGIDGIIKEDRLGLDFIYIQAKRWDSQSVGRPDIQSFVGALDGQRATKGVFITTSKFSETAIEYVKTITKKVILIDGEQLTNYMIDYGLGVSTFTTFDLKRVDHDYFGEE</sequence>
<proteinExistence type="predicted"/>
<dbReference type="Gene3D" id="3.40.1350.10">
    <property type="match status" value="1"/>
</dbReference>
<dbReference type="Pfam" id="PF14338">
    <property type="entry name" value="Mrr_N"/>
    <property type="match status" value="1"/>
</dbReference>
<keyword evidence="3" id="KW-0378">Hydrolase</keyword>
<dbReference type="SUPFAM" id="SSF52980">
    <property type="entry name" value="Restriction endonuclease-like"/>
    <property type="match status" value="1"/>
</dbReference>
<protein>
    <submittedName>
        <fullName evidence="3">Restriction endonuclease</fullName>
    </submittedName>
</protein>
<dbReference type="Pfam" id="PF04471">
    <property type="entry name" value="Mrr_cat"/>
    <property type="match status" value="1"/>
</dbReference>
<gene>
    <name evidence="3" type="ORF">BC349_19850</name>
</gene>
<name>A0ABR7MAG7_9BACT</name>
<dbReference type="InterPro" id="IPR007560">
    <property type="entry name" value="Restrct_endonuc_IV_Mrr"/>
</dbReference>
<dbReference type="InterPro" id="IPR025745">
    <property type="entry name" value="Mrr-like_N_dom"/>
</dbReference>
<keyword evidence="3" id="KW-0255">Endonuclease</keyword>
<accession>A0ABR7MAG7</accession>
<evidence type="ECO:0000259" key="2">
    <source>
        <dbReference type="Pfam" id="PF14338"/>
    </source>
</evidence>
<evidence type="ECO:0000259" key="1">
    <source>
        <dbReference type="Pfam" id="PF04471"/>
    </source>
</evidence>
<dbReference type="RefSeq" id="WP_187256894.1">
    <property type="nucleotide sequence ID" value="NZ_JBHULF010000012.1"/>
</dbReference>
<dbReference type="Proteomes" id="UP000765802">
    <property type="component" value="Unassembled WGS sequence"/>
</dbReference>
<dbReference type="PANTHER" id="PTHR30015:SF7">
    <property type="entry name" value="TYPE IV METHYL-DIRECTED RESTRICTION ENZYME ECOKMRR"/>
    <property type="match status" value="1"/>
</dbReference>
<feature type="domain" description="Restriction system protein Mrr-like N-terminal" evidence="2">
    <location>
        <begin position="6"/>
        <end position="90"/>
    </location>
</feature>
<evidence type="ECO:0000313" key="4">
    <source>
        <dbReference type="Proteomes" id="UP000765802"/>
    </source>
</evidence>
<organism evidence="3 4">
    <name type="scientific">Flavihumibacter stibioxidans</name>
    <dbReference type="NCBI Taxonomy" id="1834163"/>
    <lineage>
        <taxon>Bacteria</taxon>
        <taxon>Pseudomonadati</taxon>
        <taxon>Bacteroidota</taxon>
        <taxon>Chitinophagia</taxon>
        <taxon>Chitinophagales</taxon>
        <taxon>Chitinophagaceae</taxon>
        <taxon>Flavihumibacter</taxon>
    </lineage>
</organism>